<dbReference type="PRINTS" id="PR00344">
    <property type="entry name" value="BCTRLSENSOR"/>
</dbReference>
<name>A0A7W9VVF1_9HYPH</name>
<keyword evidence="4" id="KW-0597">Phosphoprotein</keyword>
<keyword evidence="6 13" id="KW-0812">Transmembrane</keyword>
<feature type="domain" description="Histidine kinase" evidence="14">
    <location>
        <begin position="236"/>
        <end position="449"/>
    </location>
</feature>
<accession>A0A7W9VVF1</accession>
<dbReference type="RefSeq" id="WP_183831955.1">
    <property type="nucleotide sequence ID" value="NZ_JACHEU010000002.1"/>
</dbReference>
<dbReference type="InterPro" id="IPR003661">
    <property type="entry name" value="HisK_dim/P_dom"/>
</dbReference>
<keyword evidence="7" id="KW-0547">Nucleotide-binding</keyword>
<evidence type="ECO:0000256" key="9">
    <source>
        <dbReference type="ARBA" id="ARBA00022840"/>
    </source>
</evidence>
<evidence type="ECO:0000256" key="5">
    <source>
        <dbReference type="ARBA" id="ARBA00022679"/>
    </source>
</evidence>
<dbReference type="PANTHER" id="PTHR45436">
    <property type="entry name" value="SENSOR HISTIDINE KINASE YKOH"/>
    <property type="match status" value="1"/>
</dbReference>
<comment type="caution">
    <text evidence="15">The sequence shown here is derived from an EMBL/GenBank/DDBJ whole genome shotgun (WGS) entry which is preliminary data.</text>
</comment>
<dbReference type="InterPro" id="IPR003594">
    <property type="entry name" value="HATPase_dom"/>
</dbReference>
<dbReference type="SMART" id="SM00388">
    <property type="entry name" value="HisKA"/>
    <property type="match status" value="1"/>
</dbReference>
<evidence type="ECO:0000256" key="7">
    <source>
        <dbReference type="ARBA" id="ARBA00022741"/>
    </source>
</evidence>
<dbReference type="CDD" id="cd00082">
    <property type="entry name" value="HisKA"/>
    <property type="match status" value="1"/>
</dbReference>
<evidence type="ECO:0000256" key="2">
    <source>
        <dbReference type="ARBA" id="ARBA00004141"/>
    </source>
</evidence>
<proteinExistence type="predicted"/>
<evidence type="ECO:0000256" key="12">
    <source>
        <dbReference type="ARBA" id="ARBA00023136"/>
    </source>
</evidence>
<comment type="subcellular location">
    <subcellularLocation>
        <location evidence="2">Membrane</location>
        <topology evidence="2">Multi-pass membrane protein</topology>
    </subcellularLocation>
</comment>
<evidence type="ECO:0000313" key="15">
    <source>
        <dbReference type="EMBL" id="MBB6013774.1"/>
    </source>
</evidence>
<keyword evidence="5 15" id="KW-0808">Transferase</keyword>
<sequence length="457" mass="49268">MRSMRTRLFAILILITGLVWLSAVAWIFFSTGAQLERVLDARLMEAARMVNSMVTKRALGAGEDASIPSVEMETHEAYNRQLSCQIWSLEGTLLSQSEGAPETRLSEDADGFSNTVINGETWRVYTVNNPQAGVRVMVGDRVYFRDHLVNSVIFGVLLPALLILPVLAGLIWLSVGRGLTPLSRIARELSMRPASDLHPIDAGGAASELQPVVKALNALFRRVSDARERERDFIAFAAHELRTPMSGLKTQAQVALASSDPAVQQNALSQIVVGVDRTGRLVRQLLDIASLEAGGEAVAPETFNAGGVVQSVADELVTQHAGGDAVIFVEPGLSAFSFTLPAELFRLAVRNLLENAVHHSPPGGRVFCRIAEEGEDVVLRIEDEGPGIPQEELPRVTERFFRGRFRSSVGSGLGLSIVETALDHAGARLDIRNRKQGGLSAAIIIPAGMAQKMSAAA</sequence>
<dbReference type="GO" id="GO:0000155">
    <property type="term" value="F:phosphorelay sensor kinase activity"/>
    <property type="evidence" value="ECO:0007669"/>
    <property type="project" value="InterPro"/>
</dbReference>
<dbReference type="GO" id="GO:0005524">
    <property type="term" value="F:ATP binding"/>
    <property type="evidence" value="ECO:0007669"/>
    <property type="project" value="UniProtKB-KW"/>
</dbReference>
<evidence type="ECO:0000256" key="11">
    <source>
        <dbReference type="ARBA" id="ARBA00023012"/>
    </source>
</evidence>
<reference evidence="15 16" key="1">
    <citation type="submission" date="2020-08" db="EMBL/GenBank/DDBJ databases">
        <title>Genomic Encyclopedia of Type Strains, Phase IV (KMG-IV): sequencing the most valuable type-strain genomes for metagenomic binning, comparative biology and taxonomic classification.</title>
        <authorList>
            <person name="Goeker M."/>
        </authorList>
    </citation>
    <scope>NUCLEOTIDE SEQUENCE [LARGE SCALE GENOMIC DNA]</scope>
    <source>
        <strain evidence="15 16">DSM 11099</strain>
    </source>
</reference>
<evidence type="ECO:0000313" key="16">
    <source>
        <dbReference type="Proteomes" id="UP000533306"/>
    </source>
</evidence>
<dbReference type="EMBL" id="JACHEU010000002">
    <property type="protein sequence ID" value="MBB6013774.1"/>
    <property type="molecule type" value="Genomic_DNA"/>
</dbReference>
<dbReference type="PROSITE" id="PS50109">
    <property type="entry name" value="HIS_KIN"/>
    <property type="match status" value="1"/>
</dbReference>
<evidence type="ECO:0000256" key="8">
    <source>
        <dbReference type="ARBA" id="ARBA00022777"/>
    </source>
</evidence>
<dbReference type="InterPro" id="IPR004358">
    <property type="entry name" value="Sig_transdc_His_kin-like_C"/>
</dbReference>
<feature type="transmembrane region" description="Helical" evidence="13">
    <location>
        <begin position="152"/>
        <end position="175"/>
    </location>
</feature>
<keyword evidence="12 13" id="KW-0472">Membrane</keyword>
<evidence type="ECO:0000256" key="3">
    <source>
        <dbReference type="ARBA" id="ARBA00012438"/>
    </source>
</evidence>
<dbReference type="Pfam" id="PF00512">
    <property type="entry name" value="HisKA"/>
    <property type="match status" value="1"/>
</dbReference>
<dbReference type="Gene3D" id="1.10.287.130">
    <property type="match status" value="1"/>
</dbReference>
<dbReference type="SMART" id="SM00387">
    <property type="entry name" value="HATPase_c"/>
    <property type="match status" value="1"/>
</dbReference>
<dbReference type="EC" id="2.7.13.3" evidence="3"/>
<dbReference type="CDD" id="cd00075">
    <property type="entry name" value="HATPase"/>
    <property type="match status" value="1"/>
</dbReference>
<dbReference type="PANTHER" id="PTHR45436:SF14">
    <property type="entry name" value="SENSOR PROTEIN QSEC"/>
    <property type="match status" value="1"/>
</dbReference>
<dbReference type="InterPro" id="IPR036890">
    <property type="entry name" value="HATPase_C_sf"/>
</dbReference>
<evidence type="ECO:0000256" key="4">
    <source>
        <dbReference type="ARBA" id="ARBA00022553"/>
    </source>
</evidence>
<dbReference type="AlphaFoldDB" id="A0A7W9VVF1"/>
<dbReference type="Pfam" id="PF08521">
    <property type="entry name" value="2CSK_N"/>
    <property type="match status" value="1"/>
</dbReference>
<dbReference type="GO" id="GO:0005886">
    <property type="term" value="C:plasma membrane"/>
    <property type="evidence" value="ECO:0007669"/>
    <property type="project" value="TreeGrafter"/>
</dbReference>
<dbReference type="Proteomes" id="UP000533306">
    <property type="component" value="Unassembled WGS sequence"/>
</dbReference>
<dbReference type="InterPro" id="IPR036097">
    <property type="entry name" value="HisK_dim/P_sf"/>
</dbReference>
<dbReference type="Pfam" id="PF02518">
    <property type="entry name" value="HATPase_c"/>
    <property type="match status" value="1"/>
</dbReference>
<evidence type="ECO:0000256" key="13">
    <source>
        <dbReference type="SAM" id="Phobius"/>
    </source>
</evidence>
<comment type="catalytic activity">
    <reaction evidence="1">
        <text>ATP + protein L-histidine = ADP + protein N-phospho-L-histidine.</text>
        <dbReference type="EC" id="2.7.13.3"/>
    </reaction>
</comment>
<dbReference type="InterPro" id="IPR005467">
    <property type="entry name" value="His_kinase_dom"/>
</dbReference>
<organism evidence="15 16">
    <name type="scientific">Aquamicrobium lusatiense</name>
    <dbReference type="NCBI Taxonomy" id="89772"/>
    <lineage>
        <taxon>Bacteria</taxon>
        <taxon>Pseudomonadati</taxon>
        <taxon>Pseudomonadota</taxon>
        <taxon>Alphaproteobacteria</taxon>
        <taxon>Hyphomicrobiales</taxon>
        <taxon>Phyllobacteriaceae</taxon>
        <taxon>Aquamicrobium</taxon>
    </lineage>
</organism>
<evidence type="ECO:0000259" key="14">
    <source>
        <dbReference type="PROSITE" id="PS50109"/>
    </source>
</evidence>
<evidence type="ECO:0000256" key="1">
    <source>
        <dbReference type="ARBA" id="ARBA00000085"/>
    </source>
</evidence>
<keyword evidence="11" id="KW-0902">Two-component regulatory system</keyword>
<evidence type="ECO:0000256" key="10">
    <source>
        <dbReference type="ARBA" id="ARBA00022989"/>
    </source>
</evidence>
<protein>
    <recommendedName>
        <fullName evidence="3">histidine kinase</fullName>
        <ecNumber evidence="3">2.7.13.3</ecNumber>
    </recommendedName>
</protein>
<gene>
    <name evidence="15" type="ORF">HNR59_003163</name>
</gene>
<dbReference type="Gene3D" id="3.30.565.10">
    <property type="entry name" value="Histidine kinase-like ATPase, C-terminal domain"/>
    <property type="match status" value="1"/>
</dbReference>
<keyword evidence="10 13" id="KW-1133">Transmembrane helix</keyword>
<evidence type="ECO:0000256" key="6">
    <source>
        <dbReference type="ARBA" id="ARBA00022692"/>
    </source>
</evidence>
<dbReference type="SUPFAM" id="SSF55874">
    <property type="entry name" value="ATPase domain of HSP90 chaperone/DNA topoisomerase II/histidine kinase"/>
    <property type="match status" value="1"/>
</dbReference>
<dbReference type="InterPro" id="IPR013727">
    <property type="entry name" value="2CSK_N"/>
</dbReference>
<keyword evidence="9" id="KW-0067">ATP-binding</keyword>
<keyword evidence="8 15" id="KW-0418">Kinase</keyword>
<dbReference type="SUPFAM" id="SSF47384">
    <property type="entry name" value="Homodimeric domain of signal transducing histidine kinase"/>
    <property type="match status" value="1"/>
</dbReference>
<dbReference type="InterPro" id="IPR050428">
    <property type="entry name" value="TCS_sensor_his_kinase"/>
</dbReference>
<keyword evidence="16" id="KW-1185">Reference proteome</keyword>